<protein>
    <submittedName>
        <fullName evidence="1">Uncharacterized protein</fullName>
    </submittedName>
</protein>
<dbReference type="AlphaFoldDB" id="V8CLU9"/>
<evidence type="ECO:0000313" key="2">
    <source>
        <dbReference type="Proteomes" id="UP000018688"/>
    </source>
</evidence>
<dbReference type="EMBL" id="AZJJ01000001">
    <property type="protein sequence ID" value="ETD27731.1"/>
    <property type="molecule type" value="Genomic_DNA"/>
</dbReference>
<gene>
    <name evidence="1" type="ORF">HMPREF2087_00651</name>
</gene>
<name>V8CLU9_9HELI</name>
<accession>V8CLU9</accession>
<comment type="caution">
    <text evidence="1">The sequence shown here is derived from an EMBL/GenBank/DDBJ whole genome shotgun (WGS) entry which is preliminary data.</text>
</comment>
<dbReference type="Proteomes" id="UP000018688">
    <property type="component" value="Unassembled WGS sequence"/>
</dbReference>
<reference evidence="1 2" key="1">
    <citation type="submission" date="2013-10" db="EMBL/GenBank/DDBJ databases">
        <title>The Genome Sequence of Helicobacter canis NCTC 12740.</title>
        <authorList>
            <consortium name="The Broad Institute Genomics Platform"/>
            <person name="Earl A."/>
            <person name="Fox J.G."/>
            <person name="Shen Z."/>
            <person name="Young S.K."/>
            <person name="Zeng Q."/>
            <person name="Gargeya S."/>
            <person name="Fitzgerald M."/>
            <person name="Abouelleil A."/>
            <person name="Alvarado L."/>
            <person name="Chapman S.B."/>
            <person name="Gainer-Dewar J."/>
            <person name="Goldberg J."/>
            <person name="Griggs A."/>
            <person name="Gujja S."/>
            <person name="Hansen M."/>
            <person name="Howarth C."/>
            <person name="Imamovic A."/>
            <person name="Ireland A."/>
            <person name="Larimer J."/>
            <person name="McCowan C."/>
            <person name="Murphy C."/>
            <person name="Pearson M."/>
            <person name="Poon T.W."/>
            <person name="Priest M."/>
            <person name="Roberts A."/>
            <person name="Saif S."/>
            <person name="Shea T."/>
            <person name="Sykes S."/>
            <person name="Wortman J."/>
            <person name="Nusbaum C."/>
            <person name="Birren B."/>
        </authorList>
    </citation>
    <scope>NUCLEOTIDE SEQUENCE [LARGE SCALE GENOMIC DNA]</scope>
    <source>
        <strain evidence="1 2">NCTC 12740</strain>
    </source>
</reference>
<sequence length="31" mass="3446">MAKLKTQLGGRIWVIKMGLCKVGQGSILERM</sequence>
<proteinExistence type="predicted"/>
<evidence type="ECO:0000313" key="1">
    <source>
        <dbReference type="EMBL" id="ETD27731.1"/>
    </source>
</evidence>
<organism evidence="1 2">
    <name type="scientific">Helicobacter canis NCTC 12740</name>
    <dbReference type="NCBI Taxonomy" id="1357399"/>
    <lineage>
        <taxon>Bacteria</taxon>
        <taxon>Pseudomonadati</taxon>
        <taxon>Campylobacterota</taxon>
        <taxon>Epsilonproteobacteria</taxon>
        <taxon>Campylobacterales</taxon>
        <taxon>Helicobacteraceae</taxon>
        <taxon>Helicobacter</taxon>
    </lineage>
</organism>
<dbReference type="HOGENOM" id="CLU_3396890_0_0_7"/>
<keyword evidence="2" id="KW-1185">Reference proteome</keyword>